<comment type="caution">
    <text evidence="3">The sequence shown here is derived from an EMBL/GenBank/DDBJ whole genome shotgun (WGS) entry which is preliminary data.</text>
</comment>
<sequence>MKKIDPMIPPIVLLIGLLGWAIFDQNSKINTESHIEKPSISAISKDAEKLGIQKGNMAPDFKLTTINGDDAKLSNYKGKKVILNFWATWCPPCKAEMPNIEEYYKENKDKNVIVLAVNLTTAEKNKDNIQQFIKDHGLTFPVLLDEKGNAGNLYQAFTIPTSYFIDIKGIVQQKIVGPMSKETIETLVSKIN</sequence>
<organism evidence="3 4">
    <name type="scientific">Neobacillus ginsengisoli</name>
    <dbReference type="NCBI Taxonomy" id="904295"/>
    <lineage>
        <taxon>Bacteria</taxon>
        <taxon>Bacillati</taxon>
        <taxon>Bacillota</taxon>
        <taxon>Bacilli</taxon>
        <taxon>Bacillales</taxon>
        <taxon>Bacillaceae</taxon>
        <taxon>Neobacillus</taxon>
    </lineage>
</organism>
<dbReference type="InterPro" id="IPR000866">
    <property type="entry name" value="AhpC/TSA"/>
</dbReference>
<dbReference type="Proteomes" id="UP001224122">
    <property type="component" value="Unassembled WGS sequence"/>
</dbReference>
<dbReference type="Pfam" id="PF00578">
    <property type="entry name" value="AhpC-TSA"/>
    <property type="match status" value="1"/>
</dbReference>
<accession>A0ABT9XSL4</accession>
<dbReference type="PROSITE" id="PS00194">
    <property type="entry name" value="THIOREDOXIN_1"/>
    <property type="match status" value="1"/>
</dbReference>
<evidence type="ECO:0000313" key="3">
    <source>
        <dbReference type="EMBL" id="MDQ0197922.1"/>
    </source>
</evidence>
<evidence type="ECO:0000313" key="4">
    <source>
        <dbReference type="Proteomes" id="UP001224122"/>
    </source>
</evidence>
<dbReference type="CDD" id="cd02966">
    <property type="entry name" value="TlpA_like_family"/>
    <property type="match status" value="1"/>
</dbReference>
<dbReference type="Gene3D" id="3.40.30.10">
    <property type="entry name" value="Glutaredoxin"/>
    <property type="match status" value="1"/>
</dbReference>
<evidence type="ECO:0000256" key="1">
    <source>
        <dbReference type="ARBA" id="ARBA00023157"/>
    </source>
</evidence>
<reference evidence="3 4" key="1">
    <citation type="submission" date="2023-07" db="EMBL/GenBank/DDBJ databases">
        <title>Genomic Encyclopedia of Type Strains, Phase IV (KMG-IV): sequencing the most valuable type-strain genomes for metagenomic binning, comparative biology and taxonomic classification.</title>
        <authorList>
            <person name="Goeker M."/>
        </authorList>
    </citation>
    <scope>NUCLEOTIDE SEQUENCE [LARGE SCALE GENOMIC DNA]</scope>
    <source>
        <strain evidence="3 4">DSM 27594</strain>
    </source>
</reference>
<dbReference type="InterPro" id="IPR036249">
    <property type="entry name" value="Thioredoxin-like_sf"/>
</dbReference>
<feature type="domain" description="Thioredoxin" evidence="2">
    <location>
        <begin position="52"/>
        <end position="192"/>
    </location>
</feature>
<keyword evidence="4" id="KW-1185">Reference proteome</keyword>
<dbReference type="PANTHER" id="PTHR42852:SF1">
    <property type="entry name" value="THIOREDOXIN-LIKE PROTEIN YNEN"/>
    <property type="match status" value="1"/>
</dbReference>
<dbReference type="InterPro" id="IPR013766">
    <property type="entry name" value="Thioredoxin_domain"/>
</dbReference>
<dbReference type="PANTHER" id="PTHR42852">
    <property type="entry name" value="THIOL:DISULFIDE INTERCHANGE PROTEIN DSBE"/>
    <property type="match status" value="1"/>
</dbReference>
<dbReference type="InterPro" id="IPR017937">
    <property type="entry name" value="Thioredoxin_CS"/>
</dbReference>
<gene>
    <name evidence="3" type="ORF">J2S10_001027</name>
</gene>
<dbReference type="EMBL" id="JAUSTW010000001">
    <property type="protein sequence ID" value="MDQ0197922.1"/>
    <property type="molecule type" value="Genomic_DNA"/>
</dbReference>
<dbReference type="PROSITE" id="PS51352">
    <property type="entry name" value="THIOREDOXIN_2"/>
    <property type="match status" value="1"/>
</dbReference>
<keyword evidence="1" id="KW-1015">Disulfide bond</keyword>
<evidence type="ECO:0000259" key="2">
    <source>
        <dbReference type="PROSITE" id="PS51352"/>
    </source>
</evidence>
<dbReference type="InterPro" id="IPR050553">
    <property type="entry name" value="Thioredoxin_ResA/DsbE_sf"/>
</dbReference>
<name>A0ABT9XSL4_9BACI</name>
<dbReference type="RefSeq" id="WP_307405068.1">
    <property type="nucleotide sequence ID" value="NZ_JAUSTW010000001.1"/>
</dbReference>
<dbReference type="SUPFAM" id="SSF52833">
    <property type="entry name" value="Thioredoxin-like"/>
    <property type="match status" value="1"/>
</dbReference>
<protein>
    <submittedName>
        <fullName evidence="3">Peroxiredoxin</fullName>
    </submittedName>
</protein>
<proteinExistence type="predicted"/>